<dbReference type="Gene3D" id="1.20.120.530">
    <property type="entry name" value="GntR ligand-binding domain-like"/>
    <property type="match status" value="1"/>
</dbReference>
<keyword evidence="3" id="KW-0804">Transcription</keyword>
<comment type="caution">
    <text evidence="5">The sequence shown here is derived from an EMBL/GenBank/DDBJ whole genome shotgun (WGS) entry which is preliminary data.</text>
</comment>
<dbReference type="CDD" id="cd07377">
    <property type="entry name" value="WHTH_GntR"/>
    <property type="match status" value="1"/>
</dbReference>
<dbReference type="SUPFAM" id="SSF46785">
    <property type="entry name" value="Winged helix' DNA-binding domain"/>
    <property type="match status" value="1"/>
</dbReference>
<evidence type="ECO:0000256" key="2">
    <source>
        <dbReference type="ARBA" id="ARBA00023125"/>
    </source>
</evidence>
<dbReference type="Proteomes" id="UP000294829">
    <property type="component" value="Unassembled WGS sequence"/>
</dbReference>
<dbReference type="OrthoDB" id="1040417at2"/>
<reference evidence="5 6" key="1">
    <citation type="submission" date="2019-03" db="EMBL/GenBank/DDBJ databases">
        <title>Sapientia aquatica gen. nov., sp. nov., isolated from a crater lake.</title>
        <authorList>
            <person name="Felfoldi T."/>
            <person name="Szabo A."/>
            <person name="Toth E."/>
            <person name="Schumann P."/>
            <person name="Keki Z."/>
            <person name="Marialigeti K."/>
            <person name="Mathe I."/>
        </authorList>
    </citation>
    <scope>NUCLEOTIDE SEQUENCE [LARGE SCALE GENOMIC DNA]</scope>
    <source>
        <strain evidence="5 6">SA-152</strain>
    </source>
</reference>
<dbReference type="PROSITE" id="PS50949">
    <property type="entry name" value="HTH_GNTR"/>
    <property type="match status" value="1"/>
</dbReference>
<evidence type="ECO:0000259" key="4">
    <source>
        <dbReference type="PROSITE" id="PS50949"/>
    </source>
</evidence>
<accession>A0A4R5VQI7</accession>
<dbReference type="PANTHER" id="PTHR43537:SF5">
    <property type="entry name" value="UXU OPERON TRANSCRIPTIONAL REGULATOR"/>
    <property type="match status" value="1"/>
</dbReference>
<evidence type="ECO:0000313" key="6">
    <source>
        <dbReference type="Proteomes" id="UP000294829"/>
    </source>
</evidence>
<dbReference type="SUPFAM" id="SSF48008">
    <property type="entry name" value="GntR ligand-binding domain-like"/>
    <property type="match status" value="1"/>
</dbReference>
<dbReference type="Gene3D" id="1.10.10.10">
    <property type="entry name" value="Winged helix-like DNA-binding domain superfamily/Winged helix DNA-binding domain"/>
    <property type="match status" value="1"/>
</dbReference>
<protein>
    <submittedName>
        <fullName evidence="5">FadR family transcriptional regulator</fullName>
    </submittedName>
</protein>
<dbReference type="SMART" id="SM00895">
    <property type="entry name" value="FCD"/>
    <property type="match status" value="1"/>
</dbReference>
<dbReference type="GO" id="GO:0003677">
    <property type="term" value="F:DNA binding"/>
    <property type="evidence" value="ECO:0007669"/>
    <property type="project" value="UniProtKB-KW"/>
</dbReference>
<sequence>MPTESPFVTEPISATGTLADRVTEVLLQKIRTGEVAVNSRLPSEAVLAEGFAVSRTVIREAISRLKAEGLVETRQGKGTIVVEQSNPMAFQLSVDVKDSLEAVLRIVELRRGLEGEMTALAAQRRTAEQNQHIQQTLRAIDEAVAAGRDGVEEDFAFHAAIAQACGNPLYSSMLEFLSQFLLDTIRVGRINEAQRADFIGQLQAEHQTIANAIAQQDAVAARNAAWHHLENVTNRIIAADAGFWRSEGGEVARKLSQAEVTRILPARTN</sequence>
<dbReference type="GO" id="GO:0003700">
    <property type="term" value="F:DNA-binding transcription factor activity"/>
    <property type="evidence" value="ECO:0007669"/>
    <property type="project" value="InterPro"/>
</dbReference>
<dbReference type="PRINTS" id="PR00035">
    <property type="entry name" value="HTHGNTR"/>
</dbReference>
<feature type="domain" description="HTH gntR-type" evidence="4">
    <location>
        <begin position="16"/>
        <end position="84"/>
    </location>
</feature>
<evidence type="ECO:0000256" key="1">
    <source>
        <dbReference type="ARBA" id="ARBA00023015"/>
    </source>
</evidence>
<dbReference type="SMART" id="SM00345">
    <property type="entry name" value="HTH_GNTR"/>
    <property type="match status" value="1"/>
</dbReference>
<dbReference type="EMBL" id="SMYL01000015">
    <property type="protein sequence ID" value="TDK60626.1"/>
    <property type="molecule type" value="Genomic_DNA"/>
</dbReference>
<dbReference type="InterPro" id="IPR000524">
    <property type="entry name" value="Tscrpt_reg_HTH_GntR"/>
</dbReference>
<dbReference type="InterPro" id="IPR036390">
    <property type="entry name" value="WH_DNA-bd_sf"/>
</dbReference>
<keyword evidence="6" id="KW-1185">Reference proteome</keyword>
<keyword evidence="2" id="KW-0238">DNA-binding</keyword>
<evidence type="ECO:0000313" key="5">
    <source>
        <dbReference type="EMBL" id="TDK60626.1"/>
    </source>
</evidence>
<name>A0A4R5VQI7_9BURK</name>
<proteinExistence type="predicted"/>
<organism evidence="5 6">
    <name type="scientific">Sapientia aquatica</name>
    <dbReference type="NCBI Taxonomy" id="1549640"/>
    <lineage>
        <taxon>Bacteria</taxon>
        <taxon>Pseudomonadati</taxon>
        <taxon>Pseudomonadota</taxon>
        <taxon>Betaproteobacteria</taxon>
        <taxon>Burkholderiales</taxon>
        <taxon>Oxalobacteraceae</taxon>
        <taxon>Sapientia</taxon>
    </lineage>
</organism>
<gene>
    <name evidence="5" type="ORF">E2I14_17725</name>
</gene>
<dbReference type="PANTHER" id="PTHR43537">
    <property type="entry name" value="TRANSCRIPTIONAL REGULATOR, GNTR FAMILY"/>
    <property type="match status" value="1"/>
</dbReference>
<dbReference type="InterPro" id="IPR011711">
    <property type="entry name" value="GntR_C"/>
</dbReference>
<dbReference type="InterPro" id="IPR008920">
    <property type="entry name" value="TF_FadR/GntR_C"/>
</dbReference>
<evidence type="ECO:0000256" key="3">
    <source>
        <dbReference type="ARBA" id="ARBA00023163"/>
    </source>
</evidence>
<dbReference type="Pfam" id="PF00392">
    <property type="entry name" value="GntR"/>
    <property type="match status" value="1"/>
</dbReference>
<dbReference type="AlphaFoldDB" id="A0A4R5VQI7"/>
<dbReference type="RefSeq" id="WP_133331012.1">
    <property type="nucleotide sequence ID" value="NZ_SMYL01000015.1"/>
</dbReference>
<dbReference type="InterPro" id="IPR036388">
    <property type="entry name" value="WH-like_DNA-bd_sf"/>
</dbReference>
<dbReference type="Pfam" id="PF07729">
    <property type="entry name" value="FCD"/>
    <property type="match status" value="1"/>
</dbReference>
<keyword evidence="1" id="KW-0805">Transcription regulation</keyword>